<evidence type="ECO:0008006" key="4">
    <source>
        <dbReference type="Google" id="ProtNLM"/>
    </source>
</evidence>
<comment type="caution">
    <text evidence="2">The sequence shown here is derived from an EMBL/GenBank/DDBJ whole genome shotgun (WGS) entry which is preliminary data.</text>
</comment>
<dbReference type="EMBL" id="JALJOU010000020">
    <property type="protein sequence ID" value="KAK9838153.1"/>
    <property type="molecule type" value="Genomic_DNA"/>
</dbReference>
<protein>
    <recommendedName>
        <fullName evidence="4">N-acetyltransferase domain-containing protein</fullName>
    </recommendedName>
</protein>
<sequence>MEDLEDAEAPAREEPGDMVTFEEVQEIAARRGLALTLKTLGPFYRVVIRDGAPGGVLGVVLAVSSGFTVPAMGLMHCDSLEIFTRGRKGPDGERVRGGILGLGLLMGGAVFSFGRSCRCHRAEILAIRDDDAWHKRLVQYYSYFGFQRVRAVGDNGLRDLPDLLVWGGVGMRMDANIEALLRRWSSAIRKSASRGPDRF</sequence>
<dbReference type="AlphaFoldDB" id="A0AAW1RXK5"/>
<keyword evidence="1" id="KW-1133">Transmembrane helix</keyword>
<evidence type="ECO:0000256" key="1">
    <source>
        <dbReference type="SAM" id="Phobius"/>
    </source>
</evidence>
<proteinExistence type="predicted"/>
<keyword evidence="1" id="KW-0812">Transmembrane</keyword>
<evidence type="ECO:0000313" key="3">
    <source>
        <dbReference type="Proteomes" id="UP001445335"/>
    </source>
</evidence>
<name>A0AAW1RXK5_9CHLO</name>
<keyword evidence="3" id="KW-1185">Reference proteome</keyword>
<dbReference type="Proteomes" id="UP001445335">
    <property type="component" value="Unassembled WGS sequence"/>
</dbReference>
<feature type="transmembrane region" description="Helical" evidence="1">
    <location>
        <begin position="52"/>
        <end position="74"/>
    </location>
</feature>
<gene>
    <name evidence="2" type="ORF">WJX81_004628</name>
</gene>
<feature type="transmembrane region" description="Helical" evidence="1">
    <location>
        <begin position="95"/>
        <end position="114"/>
    </location>
</feature>
<dbReference type="PANTHER" id="PTHR36897">
    <property type="entry name" value="OS10G0351100-LIKE PROTEIN"/>
    <property type="match status" value="1"/>
</dbReference>
<dbReference type="PANTHER" id="PTHR36897:SF2">
    <property type="entry name" value="OS10G0350800 PROTEIN"/>
    <property type="match status" value="1"/>
</dbReference>
<organism evidence="2 3">
    <name type="scientific">Elliptochloris bilobata</name>
    <dbReference type="NCBI Taxonomy" id="381761"/>
    <lineage>
        <taxon>Eukaryota</taxon>
        <taxon>Viridiplantae</taxon>
        <taxon>Chlorophyta</taxon>
        <taxon>core chlorophytes</taxon>
        <taxon>Trebouxiophyceae</taxon>
        <taxon>Trebouxiophyceae incertae sedis</taxon>
        <taxon>Elliptochloris clade</taxon>
        <taxon>Elliptochloris</taxon>
    </lineage>
</organism>
<evidence type="ECO:0000313" key="2">
    <source>
        <dbReference type="EMBL" id="KAK9838153.1"/>
    </source>
</evidence>
<accession>A0AAW1RXK5</accession>
<keyword evidence="1" id="KW-0472">Membrane</keyword>
<reference evidence="2 3" key="1">
    <citation type="journal article" date="2024" name="Nat. Commun.">
        <title>Phylogenomics reveals the evolutionary origins of lichenization in chlorophyte algae.</title>
        <authorList>
            <person name="Puginier C."/>
            <person name="Libourel C."/>
            <person name="Otte J."/>
            <person name="Skaloud P."/>
            <person name="Haon M."/>
            <person name="Grisel S."/>
            <person name="Petersen M."/>
            <person name="Berrin J.G."/>
            <person name="Delaux P.M."/>
            <person name="Dal Grande F."/>
            <person name="Keller J."/>
        </authorList>
    </citation>
    <scope>NUCLEOTIDE SEQUENCE [LARGE SCALE GENOMIC DNA]</scope>
    <source>
        <strain evidence="2 3">SAG 245.80</strain>
    </source>
</reference>